<evidence type="ECO:0000313" key="1">
    <source>
        <dbReference type="EMBL" id="KOB89609.1"/>
    </source>
</evidence>
<reference evidence="2" key="2">
    <citation type="submission" date="2006-09" db="EMBL/GenBank/DDBJ databases">
        <title>The genome sequence of Plasmodium falciparum Dd2.</title>
        <authorList>
            <consortium name="The Broad Institute Genome Sequencing Platform"/>
            <person name="Birren B."/>
            <person name="Lander E."/>
            <person name="Galagan J."/>
            <person name="Nusbaum C."/>
            <person name="Devon K."/>
            <person name="Henn M."/>
            <person name="Jaffe D."/>
            <person name="Butler J."/>
            <person name="Alvarez P."/>
            <person name="Gnerre S."/>
            <person name="Grabherr M."/>
            <person name="Kleber M."/>
            <person name="Mauceli E."/>
            <person name="Brockman W."/>
            <person name="MacCallum I.A."/>
            <person name="Rounsley S."/>
            <person name="Young S."/>
            <person name="LaButti K."/>
            <person name="Pushparaj V."/>
            <person name="DeCaprio D."/>
            <person name="Crawford M."/>
            <person name="Koehrsen M."/>
            <person name="Engels R."/>
            <person name="Montgomery P."/>
            <person name="Pearson M."/>
            <person name="Howarth C."/>
            <person name="Larson L."/>
            <person name="Luoma S."/>
            <person name="White J."/>
            <person name="Kodira C."/>
            <person name="Zeng Q."/>
            <person name="O'Leary S."/>
            <person name="Yandava C."/>
            <person name="Alvarado L."/>
            <person name="Wirth D."/>
            <person name="Volkman S."/>
            <person name="Hartl D."/>
        </authorList>
    </citation>
    <scope>NUCLEOTIDE SEQUENCE [LARGE SCALE GENOMIC DNA]</scope>
</reference>
<protein>
    <submittedName>
        <fullName evidence="1">Uncharacterized protein</fullName>
    </submittedName>
</protein>
<evidence type="ECO:0000313" key="2">
    <source>
        <dbReference type="Proteomes" id="UP000054282"/>
    </source>
</evidence>
<dbReference type="AlphaFoldDB" id="A0A0L7M9R1"/>
<dbReference type="KEGG" id="pfd:PFDG_05160"/>
<reference evidence="2" key="1">
    <citation type="submission" date="2006-09" db="EMBL/GenBank/DDBJ databases">
        <title>Annotation of Plasmodium falciparum Dd2.</title>
        <authorList>
            <consortium name="The Broad Institute Genome Sequencing Platform"/>
            <person name="Volkman S.K."/>
            <person name="Neafsey D.E."/>
            <person name="Dash A.P."/>
            <person name="Chitnis C.E."/>
            <person name="Hartl D.L."/>
            <person name="Young S.K."/>
            <person name="Zeng Q."/>
            <person name="Koehrsen M."/>
            <person name="Alvarado L."/>
            <person name="Berlin A."/>
            <person name="Borenstein D."/>
            <person name="Chapman S.B."/>
            <person name="Chen Z."/>
            <person name="Engels R."/>
            <person name="Freedman E."/>
            <person name="Gellesch M."/>
            <person name="Goldberg J."/>
            <person name="Griggs A."/>
            <person name="Gujja S."/>
            <person name="Heilman E.R."/>
            <person name="Heiman D.I."/>
            <person name="Howarth C."/>
            <person name="Jen D."/>
            <person name="Larson L."/>
            <person name="Mehta T."/>
            <person name="Neiman D."/>
            <person name="Park D."/>
            <person name="Pearson M."/>
            <person name="Roberts A."/>
            <person name="Saif S."/>
            <person name="Shea T."/>
            <person name="Shenoy N."/>
            <person name="Sisk P."/>
            <person name="Stolte C."/>
            <person name="Sykes S."/>
            <person name="Walk T."/>
            <person name="White J."/>
            <person name="Yandava C."/>
            <person name="Haas B."/>
            <person name="Henn M.R."/>
            <person name="Nusbaum C."/>
            <person name="Birren B."/>
        </authorList>
    </citation>
    <scope>NUCLEOTIDE SEQUENCE [LARGE SCALE GENOMIC DNA]</scope>
</reference>
<name>A0A0L7M9R1_PLAF4</name>
<gene>
    <name evidence="1" type="ORF">PFDG_05160</name>
</gene>
<proteinExistence type="predicted"/>
<dbReference type="Proteomes" id="UP000054282">
    <property type="component" value="Unassembled WGS sequence"/>
</dbReference>
<accession>A0A0L7M9R1</accession>
<organism evidence="1 2">
    <name type="scientific">Plasmodium falciparum (isolate Dd2)</name>
    <dbReference type="NCBI Taxonomy" id="57267"/>
    <lineage>
        <taxon>Eukaryota</taxon>
        <taxon>Sar</taxon>
        <taxon>Alveolata</taxon>
        <taxon>Apicomplexa</taxon>
        <taxon>Aconoidasida</taxon>
        <taxon>Haemosporida</taxon>
        <taxon>Plasmodiidae</taxon>
        <taxon>Plasmodium</taxon>
        <taxon>Plasmodium (Laverania)</taxon>
    </lineage>
</organism>
<sequence>MDNFYYDMEDKNNHPYMNKEYTYEYAIHNSKSAIFYIFDDIVYDIAESANIDKILKGIGAYVNFVKNYMYGDDNKEDAYIQYDEISTHEATQFIRNPTNG</sequence>
<dbReference type="EMBL" id="GG702759">
    <property type="protein sequence ID" value="KOB89609.1"/>
    <property type="molecule type" value="Genomic_DNA"/>
</dbReference>